<keyword evidence="2" id="KW-0472">Membrane</keyword>
<evidence type="ECO:0000313" key="6">
    <source>
        <dbReference type="Proteomes" id="UP000494165"/>
    </source>
</evidence>
<keyword evidence="2" id="KW-1133">Transmembrane helix</keyword>
<reference evidence="5 6" key="1">
    <citation type="submission" date="2020-04" db="EMBL/GenBank/DDBJ databases">
        <authorList>
            <person name="Alioto T."/>
            <person name="Alioto T."/>
            <person name="Gomez Garrido J."/>
        </authorList>
    </citation>
    <scope>NUCLEOTIDE SEQUENCE [LARGE SCALE GENOMIC DNA]</scope>
</reference>
<evidence type="ECO:0008006" key="7">
    <source>
        <dbReference type="Google" id="ProtNLM"/>
    </source>
</evidence>
<dbReference type="AlphaFoldDB" id="A0A8S1DXE7"/>
<evidence type="ECO:0000256" key="2">
    <source>
        <dbReference type="SAM" id="Phobius"/>
    </source>
</evidence>
<dbReference type="PANTHER" id="PTHR39077:SF2">
    <property type="entry name" value="E3 UBIQUITIN-PROTEIN LIGASE APD1-4 MIDDLE DOMAIN-CONTAINING PROTEIN"/>
    <property type="match status" value="1"/>
</dbReference>
<dbReference type="Pfam" id="PF16041">
    <property type="entry name" value="APD1-4_M"/>
    <property type="match status" value="1"/>
</dbReference>
<dbReference type="InterPro" id="IPR032010">
    <property type="entry name" value="APD1-4_M"/>
</dbReference>
<dbReference type="Pfam" id="PF16040">
    <property type="entry name" value="APD1-4_N"/>
    <property type="match status" value="1"/>
</dbReference>
<feature type="transmembrane region" description="Helical" evidence="2">
    <location>
        <begin position="456"/>
        <end position="475"/>
    </location>
</feature>
<comment type="caution">
    <text evidence="5">The sequence shown here is derived from an EMBL/GenBank/DDBJ whole genome shotgun (WGS) entry which is preliminary data.</text>
</comment>
<protein>
    <recommendedName>
        <fullName evidence="7">E3 ubiquitin-protein ligase APD1-4 middle domain-containing protein</fullName>
    </recommendedName>
</protein>
<dbReference type="EMBL" id="CADEPI010000408">
    <property type="protein sequence ID" value="CAB3385358.1"/>
    <property type="molecule type" value="Genomic_DNA"/>
</dbReference>
<dbReference type="PANTHER" id="PTHR39077">
    <property type="entry name" value="DUF4793 DOMAIN-CONTAINING PROTEIN"/>
    <property type="match status" value="1"/>
</dbReference>
<feature type="transmembrane region" description="Helical" evidence="2">
    <location>
        <begin position="83"/>
        <end position="104"/>
    </location>
</feature>
<feature type="domain" description="E3 ubiquitin-protein ligase APD1-4 middle" evidence="4">
    <location>
        <begin position="375"/>
        <end position="472"/>
    </location>
</feature>
<gene>
    <name evidence="5" type="ORF">CLODIP_2_CD01110</name>
</gene>
<dbReference type="OrthoDB" id="6435218at2759"/>
<feature type="compositionally biased region" description="Basic residues" evidence="1">
    <location>
        <begin position="274"/>
        <end position="285"/>
    </location>
</feature>
<dbReference type="InterPro" id="IPR032008">
    <property type="entry name" value="APD1-4_N"/>
</dbReference>
<evidence type="ECO:0000313" key="5">
    <source>
        <dbReference type="EMBL" id="CAB3385358.1"/>
    </source>
</evidence>
<evidence type="ECO:0000259" key="4">
    <source>
        <dbReference type="Pfam" id="PF16041"/>
    </source>
</evidence>
<dbReference type="Proteomes" id="UP000494165">
    <property type="component" value="Unassembled WGS sequence"/>
</dbReference>
<accession>A0A8S1DXE7</accession>
<keyword evidence="2" id="KW-0812">Transmembrane</keyword>
<evidence type="ECO:0000256" key="1">
    <source>
        <dbReference type="SAM" id="MobiDB-lite"/>
    </source>
</evidence>
<feature type="compositionally biased region" description="Acidic residues" evidence="1">
    <location>
        <begin position="250"/>
        <end position="266"/>
    </location>
</feature>
<name>A0A8S1DXE7_9INSE</name>
<sequence length="476" mass="53383">MLIKSERAIPLRAQQLPRPNSVNRDWLSKMSESDQRKASNTLLGDNYRSEAAMSDNTFVAYYHGGEIGKQKNGSVKMRGARRVIAFCLLTAAIPMTLVILPLYLRNSVFAQKFYSYHESDLATLEEGISTIFCQGQIIRAEKGRFSAHQLIGEPGISEERRTVVLERKMSIPDDRLEYWGFHLLPKSFLTIKVCAGSPGARLLVVRGEKNLELCGLLQPPASAEVAKPPLVDNGEITFEEHHEEAAARDQDEEENTAAEVTDDPLEENSTATEHKHRHERSRMSKVKRDSPLEQPTTMRTKFKHMSEVAHFEGAIEHGGNTNWNATEPEDGGSSVSSFESGLLTCFQGKTLFQRGFEASGKLCDEDVWTGSMVLSQMVRTQGHYYYVFYSDNDLDINHIKALFQINATKPDFSLASHSCYNSTECKFSRSFFGGDGTVFLEAESELEVESTCEPRIAVYLMFPVCAMVFVLIFGLI</sequence>
<evidence type="ECO:0000259" key="3">
    <source>
        <dbReference type="Pfam" id="PF16040"/>
    </source>
</evidence>
<feature type="domain" description="E3 ubiquitin-protein ligase APD1-4 N-terminal" evidence="3">
    <location>
        <begin position="145"/>
        <end position="211"/>
    </location>
</feature>
<feature type="region of interest" description="Disordered" evidence="1">
    <location>
        <begin position="243"/>
        <end position="293"/>
    </location>
</feature>
<proteinExistence type="predicted"/>
<keyword evidence="6" id="KW-1185">Reference proteome</keyword>
<organism evidence="5 6">
    <name type="scientific">Cloeon dipterum</name>
    <dbReference type="NCBI Taxonomy" id="197152"/>
    <lineage>
        <taxon>Eukaryota</taxon>
        <taxon>Metazoa</taxon>
        <taxon>Ecdysozoa</taxon>
        <taxon>Arthropoda</taxon>
        <taxon>Hexapoda</taxon>
        <taxon>Insecta</taxon>
        <taxon>Pterygota</taxon>
        <taxon>Palaeoptera</taxon>
        <taxon>Ephemeroptera</taxon>
        <taxon>Pisciforma</taxon>
        <taxon>Baetidae</taxon>
        <taxon>Cloeon</taxon>
    </lineage>
</organism>